<dbReference type="EMBL" id="RRCN01000001">
    <property type="protein sequence ID" value="RRJ61969.1"/>
    <property type="molecule type" value="Genomic_DNA"/>
</dbReference>
<dbReference type="AlphaFoldDB" id="A0A3P3TX73"/>
<evidence type="ECO:0008006" key="9">
    <source>
        <dbReference type="Google" id="ProtNLM"/>
    </source>
</evidence>
<dbReference type="RefSeq" id="WP_128629886.1">
    <property type="nucleotide sequence ID" value="NZ_RRCN01000001.1"/>
</dbReference>
<feature type="domain" description="GxGYxYP putative glycoside hydrolase C-terminal" evidence="3">
    <location>
        <begin position="458"/>
        <end position="678"/>
    </location>
</feature>
<feature type="signal peptide" evidence="2">
    <location>
        <begin position="1"/>
        <end position="27"/>
    </location>
</feature>
<name>A0A3P3TX73_9BACL</name>
<dbReference type="Pfam" id="PF20958">
    <property type="entry name" value="GxGYxYP_N_3rd"/>
    <property type="match status" value="1"/>
</dbReference>
<evidence type="ECO:0000256" key="2">
    <source>
        <dbReference type="SAM" id="SignalP"/>
    </source>
</evidence>
<evidence type="ECO:0000313" key="7">
    <source>
        <dbReference type="EMBL" id="RRJ61969.1"/>
    </source>
</evidence>
<comment type="caution">
    <text evidence="7">The sequence shown here is derived from an EMBL/GenBank/DDBJ whole genome shotgun (WGS) entry which is preliminary data.</text>
</comment>
<evidence type="ECO:0000259" key="5">
    <source>
        <dbReference type="Pfam" id="PF20957"/>
    </source>
</evidence>
<evidence type="ECO:0000313" key="8">
    <source>
        <dbReference type="Proteomes" id="UP000267017"/>
    </source>
</evidence>
<feature type="domain" description="GxGYxYP putative glycoside hydrolase third N-terminal" evidence="6">
    <location>
        <begin position="360"/>
        <end position="438"/>
    </location>
</feature>
<evidence type="ECO:0000256" key="1">
    <source>
        <dbReference type="SAM" id="MobiDB-lite"/>
    </source>
</evidence>
<dbReference type="Gene3D" id="3.20.20.490">
    <property type="entry name" value="GxGYxYP glycoside hydrolase, C-terminal domain"/>
    <property type="match status" value="1"/>
</dbReference>
<sequence>MIRKLTMTCFVLLCTLSLTLGTTSANAQSSAQPQKSTISWPKSQALPTFAKVKRLDVADVYQIPGDIRLLLATLQGVVNRTEPRIYLLESQEEGKLTWLNDLQAPYTLHDDYWNLVRKYKNEVKGMIIYDPEVPDSINVATTLAGLKDAVVASPELAERLKASPYNLKVTDDLRGKFKDRMDAYTWQYENLWSKTTHRMLIGLSPNTSISIPPGLPESFEIIAEETEQIRDASNKGTYDFDLSGFLGDESVYLRFDDAFTQDGWGPAVHEVVVKADGEIIAQFIPGTPEEEPFLYDRQDSQVSAGDGGHRFADNGRYFVYRFTPPEGTRELTASVVMWNQYKVSAGNVGPPSSEQKDPYGYLRDYAVANKAMVFWLEVNDPQQRALFERILSEVEPGTPYLGWFSNDVAGEFSSVEVTSNYGVYVLAADWFSNLTVFSGTKVQPVKAKAPRAPELESKIYVTYTFSEGDNFQYNQHKMRNLWDDPARGEVPINWTSSPLLYDAAPAMLNYYRKTATENDLIIAGPSGAGYFYPEAWPESTFADYLKRSYKYLQKTGMGLPYVLNRIDGENVPLGDSYARAYERYYKAPGLFLSWEDRHGVEILHDSLPVSTIQGISTVQDGLRILEEAKAGWDGESPLFISLGLLAWSMTPSDVVRMSEALGPEYEVVRGDHYFSLIREAYDLPAKHHVLEESESNNDSLQLEETEETE</sequence>
<dbReference type="Pfam" id="PF14323">
    <property type="entry name" value="GxGYxYP_C"/>
    <property type="match status" value="1"/>
</dbReference>
<dbReference type="PANTHER" id="PTHR37321">
    <property type="entry name" value="EXPORTED PROTEIN-RELATED"/>
    <property type="match status" value="1"/>
</dbReference>
<keyword evidence="8" id="KW-1185">Reference proteome</keyword>
<dbReference type="InterPro" id="IPR048310">
    <property type="entry name" value="GxGYxYP_N_2nd"/>
</dbReference>
<proteinExistence type="predicted"/>
<feature type="chain" id="PRO_5018291998" description="GxGYxYP putative glycoside hydrolase N-terminal domain-containing protein" evidence="2">
    <location>
        <begin position="28"/>
        <end position="709"/>
    </location>
</feature>
<protein>
    <recommendedName>
        <fullName evidence="9">GxGYxYP putative glycoside hydrolase N-terminal domain-containing protein</fullName>
    </recommendedName>
</protein>
<keyword evidence="2" id="KW-0732">Signal</keyword>
<dbReference type="InterPro" id="IPR048309">
    <property type="entry name" value="GxGYxYP_N_3rd"/>
</dbReference>
<accession>A0A3P3TX73</accession>
<reference evidence="7 8" key="1">
    <citation type="submission" date="2018-11" db="EMBL/GenBank/DDBJ databases">
        <title>Genome sequencing of Paenibacillus sp. KCOM 3021 (= ChDC PVNT-B20).</title>
        <authorList>
            <person name="Kook J.-K."/>
            <person name="Park S.-N."/>
            <person name="Lim Y.K."/>
        </authorList>
    </citation>
    <scope>NUCLEOTIDE SEQUENCE [LARGE SCALE GENOMIC DNA]</scope>
    <source>
        <strain evidence="7 8">KCOM 3021</strain>
    </source>
</reference>
<evidence type="ECO:0000259" key="3">
    <source>
        <dbReference type="Pfam" id="PF14323"/>
    </source>
</evidence>
<feature type="domain" description="GxGYxYP putative glycoside hydrolase second N-terminal" evidence="5">
    <location>
        <begin position="123"/>
        <end position="194"/>
    </location>
</feature>
<feature type="region of interest" description="Disordered" evidence="1">
    <location>
        <begin position="690"/>
        <end position="709"/>
    </location>
</feature>
<dbReference type="OrthoDB" id="3799094at2"/>
<dbReference type="Pfam" id="PF20957">
    <property type="entry name" value="GxGYxYP_N_2nd"/>
    <property type="match status" value="1"/>
</dbReference>
<feature type="domain" description="GxGYxYP putative glycoside hydrolase first N-terminal" evidence="4">
    <location>
        <begin position="67"/>
        <end position="121"/>
    </location>
</feature>
<dbReference type="InterPro" id="IPR038410">
    <property type="entry name" value="GxGYxYP_C_sf"/>
</dbReference>
<dbReference type="InterPro" id="IPR032626">
    <property type="entry name" value="GxGYxYP_N_1st"/>
</dbReference>
<dbReference type="PANTHER" id="PTHR37321:SF1">
    <property type="entry name" value="EXPORTED PROTEIN"/>
    <property type="match status" value="1"/>
</dbReference>
<dbReference type="Pfam" id="PF16216">
    <property type="entry name" value="GxGYxYP_N"/>
    <property type="match status" value="1"/>
</dbReference>
<gene>
    <name evidence="7" type="ORF">EHV15_02480</name>
</gene>
<evidence type="ECO:0000259" key="6">
    <source>
        <dbReference type="Pfam" id="PF20958"/>
    </source>
</evidence>
<dbReference type="InterPro" id="IPR025832">
    <property type="entry name" value="GxGYxYP_C"/>
</dbReference>
<dbReference type="Proteomes" id="UP000267017">
    <property type="component" value="Unassembled WGS sequence"/>
</dbReference>
<organism evidence="7 8">
    <name type="scientific">Paenibacillus oralis</name>
    <dbReference type="NCBI Taxonomy" id="2490856"/>
    <lineage>
        <taxon>Bacteria</taxon>
        <taxon>Bacillati</taxon>
        <taxon>Bacillota</taxon>
        <taxon>Bacilli</taxon>
        <taxon>Bacillales</taxon>
        <taxon>Paenibacillaceae</taxon>
        <taxon>Paenibacillus</taxon>
    </lineage>
</organism>
<evidence type="ECO:0000259" key="4">
    <source>
        <dbReference type="Pfam" id="PF16216"/>
    </source>
</evidence>